<dbReference type="Proteomes" id="UP000199341">
    <property type="component" value="Unassembled WGS sequence"/>
</dbReference>
<feature type="domain" description="Thioredoxin" evidence="2">
    <location>
        <begin position="54"/>
        <end position="188"/>
    </location>
</feature>
<gene>
    <name evidence="3" type="ORF">SAMN05216259_11092</name>
</gene>
<dbReference type="PROSITE" id="PS51257">
    <property type="entry name" value="PROKAR_LIPOPROTEIN"/>
    <property type="match status" value="1"/>
</dbReference>
<dbReference type="AlphaFoldDB" id="A0A1H0K3L1"/>
<accession>A0A1H0K3L1</accession>
<sequence length="191" mass="19579">MRVRGGAARAGRPLGAAVAAAAVLVTLAGCGAKGGAARGDVHAAHTTAAAAPSTPAGTAAPSERPGGYDPARNASADIAAARRAAAADGRPVLIDFGADWCPDCVVLGRTFTRPATAKLVDHYHVVRVDVGRFDHNLDIAGRYLDLQTSGIPALVVLDAKGTVRTTTDQGQFADARSMPESQVDLFLKKWA</sequence>
<keyword evidence="4" id="KW-1185">Reference proteome</keyword>
<evidence type="ECO:0000259" key="2">
    <source>
        <dbReference type="PROSITE" id="PS51352"/>
    </source>
</evidence>
<dbReference type="InterPro" id="IPR036249">
    <property type="entry name" value="Thioredoxin-like_sf"/>
</dbReference>
<evidence type="ECO:0000256" key="1">
    <source>
        <dbReference type="SAM" id="MobiDB-lite"/>
    </source>
</evidence>
<feature type="compositionally biased region" description="Low complexity" evidence="1">
    <location>
        <begin position="46"/>
        <end position="62"/>
    </location>
</feature>
<proteinExistence type="predicted"/>
<dbReference type="PROSITE" id="PS51352">
    <property type="entry name" value="THIOREDOXIN_2"/>
    <property type="match status" value="1"/>
</dbReference>
<evidence type="ECO:0000313" key="3">
    <source>
        <dbReference type="EMBL" id="SDO50353.1"/>
    </source>
</evidence>
<reference evidence="3 4" key="1">
    <citation type="submission" date="2016-10" db="EMBL/GenBank/DDBJ databases">
        <authorList>
            <person name="de Groot N.N."/>
        </authorList>
    </citation>
    <scope>NUCLEOTIDE SEQUENCE [LARGE SCALE GENOMIC DNA]</scope>
    <source>
        <strain evidence="3 4">CGMCC 4.2022</strain>
    </source>
</reference>
<dbReference type="STRING" id="310781.SAMN05216259_11092"/>
<evidence type="ECO:0000313" key="4">
    <source>
        <dbReference type="Proteomes" id="UP000199341"/>
    </source>
</evidence>
<dbReference type="EMBL" id="FNIE01000010">
    <property type="protein sequence ID" value="SDO50353.1"/>
    <property type="molecule type" value="Genomic_DNA"/>
</dbReference>
<feature type="region of interest" description="Disordered" evidence="1">
    <location>
        <begin position="46"/>
        <end position="72"/>
    </location>
</feature>
<dbReference type="Gene3D" id="3.40.30.10">
    <property type="entry name" value="Glutaredoxin"/>
    <property type="match status" value="1"/>
</dbReference>
<dbReference type="InterPro" id="IPR013766">
    <property type="entry name" value="Thioredoxin_domain"/>
</dbReference>
<protein>
    <submittedName>
        <fullName evidence="3">Thioredoxin-like</fullName>
    </submittedName>
</protein>
<dbReference type="OrthoDB" id="7629852at2"/>
<dbReference type="CDD" id="cd02947">
    <property type="entry name" value="TRX_family"/>
    <property type="match status" value="1"/>
</dbReference>
<organism evidence="3 4">
    <name type="scientific">Actinacidiphila guanduensis</name>
    <dbReference type="NCBI Taxonomy" id="310781"/>
    <lineage>
        <taxon>Bacteria</taxon>
        <taxon>Bacillati</taxon>
        <taxon>Actinomycetota</taxon>
        <taxon>Actinomycetes</taxon>
        <taxon>Kitasatosporales</taxon>
        <taxon>Streptomycetaceae</taxon>
        <taxon>Actinacidiphila</taxon>
    </lineage>
</organism>
<dbReference type="Pfam" id="PF13899">
    <property type="entry name" value="Thioredoxin_7"/>
    <property type="match status" value="1"/>
</dbReference>
<dbReference type="SUPFAM" id="SSF52833">
    <property type="entry name" value="Thioredoxin-like"/>
    <property type="match status" value="1"/>
</dbReference>
<name>A0A1H0K3L1_9ACTN</name>